<dbReference type="InterPro" id="IPR009061">
    <property type="entry name" value="DNA-bd_dom_put_sf"/>
</dbReference>
<evidence type="ECO:0000313" key="1">
    <source>
        <dbReference type="EMBL" id="VGM01146.1"/>
    </source>
</evidence>
<sequence length="70" mass="8138">MNNTNTSIRYVRPKDLATHLSVSISTIWRYAKRPDFPMPVKLSEKVTAFNLDEINEWCERKNTGRIPSSI</sequence>
<organism evidence="1">
    <name type="scientific">Klebsiella pneumoniae</name>
    <dbReference type="NCBI Taxonomy" id="573"/>
    <lineage>
        <taxon>Bacteria</taxon>
        <taxon>Pseudomonadati</taxon>
        <taxon>Pseudomonadota</taxon>
        <taxon>Gammaproteobacteria</taxon>
        <taxon>Enterobacterales</taxon>
        <taxon>Enterobacteriaceae</taxon>
        <taxon>Klebsiella/Raoultella group</taxon>
        <taxon>Klebsiella</taxon>
        <taxon>Klebsiella pneumoniae complex</taxon>
    </lineage>
</organism>
<name>A0A486DG65_KLEPN</name>
<dbReference type="SUPFAM" id="SSF46955">
    <property type="entry name" value="Putative DNA-binding domain"/>
    <property type="match status" value="1"/>
</dbReference>
<dbReference type="EMBL" id="CAAHCV010000014">
    <property type="protein sequence ID" value="VGM01146.1"/>
    <property type="molecule type" value="Genomic_DNA"/>
</dbReference>
<accession>A0A486DG65</accession>
<reference evidence="1" key="1">
    <citation type="submission" date="2019-03" db="EMBL/GenBank/DDBJ databases">
        <authorList>
            <consortium name="Pathogen Informatics"/>
        </authorList>
    </citation>
    <scope>NUCLEOTIDE SEQUENCE</scope>
    <source>
        <strain evidence="1">5012STDY7626450</strain>
    </source>
</reference>
<dbReference type="RefSeq" id="WP_023285641.1">
    <property type="nucleotide sequence ID" value="NZ_BFEN01000047.1"/>
</dbReference>
<dbReference type="Pfam" id="PF05930">
    <property type="entry name" value="Phage_AlpA"/>
    <property type="match status" value="1"/>
</dbReference>
<dbReference type="AlphaFoldDB" id="A0A486DG65"/>
<dbReference type="InterPro" id="IPR010260">
    <property type="entry name" value="AlpA"/>
</dbReference>
<proteinExistence type="predicted"/>
<gene>
    <name evidence="1" type="ORF">SAMEA4873652_04051</name>
</gene>
<protein>
    <submittedName>
        <fullName evidence="1">Regulatory protein</fullName>
    </submittedName>
</protein>